<accession>A0A5B7JFM3</accession>
<evidence type="ECO:0000313" key="1">
    <source>
        <dbReference type="EMBL" id="MPC93649.1"/>
    </source>
</evidence>
<keyword evidence="2" id="KW-1185">Reference proteome</keyword>
<dbReference type="Proteomes" id="UP000324222">
    <property type="component" value="Unassembled WGS sequence"/>
</dbReference>
<evidence type="ECO:0000313" key="2">
    <source>
        <dbReference type="Proteomes" id="UP000324222"/>
    </source>
</evidence>
<protein>
    <submittedName>
        <fullName evidence="1">Uncharacterized protein</fullName>
    </submittedName>
</protein>
<dbReference type="EMBL" id="VSRR010095616">
    <property type="protein sequence ID" value="MPC93649.1"/>
    <property type="molecule type" value="Genomic_DNA"/>
</dbReference>
<comment type="caution">
    <text evidence="1">The sequence shown here is derived from an EMBL/GenBank/DDBJ whole genome shotgun (WGS) entry which is preliminary data.</text>
</comment>
<reference evidence="1 2" key="1">
    <citation type="submission" date="2019-05" db="EMBL/GenBank/DDBJ databases">
        <title>Another draft genome of Portunus trituberculatus and its Hox gene families provides insights of decapod evolution.</title>
        <authorList>
            <person name="Jeong J.-H."/>
            <person name="Song I."/>
            <person name="Kim S."/>
            <person name="Choi T."/>
            <person name="Kim D."/>
            <person name="Ryu S."/>
            <person name="Kim W."/>
        </authorList>
    </citation>
    <scope>NUCLEOTIDE SEQUENCE [LARGE SCALE GENOMIC DNA]</scope>
    <source>
        <tissue evidence="1">Muscle</tissue>
    </source>
</reference>
<proteinExistence type="predicted"/>
<dbReference type="AlphaFoldDB" id="A0A5B7JFM3"/>
<organism evidence="1 2">
    <name type="scientific">Portunus trituberculatus</name>
    <name type="common">Swimming crab</name>
    <name type="synonym">Neptunus trituberculatus</name>
    <dbReference type="NCBI Taxonomy" id="210409"/>
    <lineage>
        <taxon>Eukaryota</taxon>
        <taxon>Metazoa</taxon>
        <taxon>Ecdysozoa</taxon>
        <taxon>Arthropoda</taxon>
        <taxon>Crustacea</taxon>
        <taxon>Multicrustacea</taxon>
        <taxon>Malacostraca</taxon>
        <taxon>Eumalacostraca</taxon>
        <taxon>Eucarida</taxon>
        <taxon>Decapoda</taxon>
        <taxon>Pleocyemata</taxon>
        <taxon>Brachyura</taxon>
        <taxon>Eubrachyura</taxon>
        <taxon>Portunoidea</taxon>
        <taxon>Portunidae</taxon>
        <taxon>Portuninae</taxon>
        <taxon>Portunus</taxon>
    </lineage>
</organism>
<name>A0A5B7JFM3_PORTR</name>
<sequence length="43" mass="4699">MTRASGQELLEPLHQPGRAVCCGDLFSGGFRETAFRALESTCR</sequence>
<gene>
    <name evidence="1" type="ORF">E2C01_088786</name>
</gene>